<proteinExistence type="predicted"/>
<evidence type="ECO:0000313" key="2">
    <source>
        <dbReference type="Proteomes" id="UP000324222"/>
    </source>
</evidence>
<reference evidence="1 2" key="1">
    <citation type="submission" date="2019-05" db="EMBL/GenBank/DDBJ databases">
        <title>Another draft genome of Portunus trituberculatus and its Hox gene families provides insights of decapod evolution.</title>
        <authorList>
            <person name="Jeong J.-H."/>
            <person name="Song I."/>
            <person name="Kim S."/>
            <person name="Choi T."/>
            <person name="Kim D."/>
            <person name="Ryu S."/>
            <person name="Kim W."/>
        </authorList>
    </citation>
    <scope>NUCLEOTIDE SEQUENCE [LARGE SCALE GENOMIC DNA]</scope>
    <source>
        <tissue evidence="1">Muscle</tissue>
    </source>
</reference>
<sequence>MGWLSYDWTVRGVCASRALLLAASSALLAFQAKPSQYFLTRINRILNPHRTGFIGTDFAWEISPQAKLGPLVAASITNSKSPDC</sequence>
<keyword evidence="2" id="KW-1185">Reference proteome</keyword>
<name>A0A5B7DVF3_PORTR</name>
<dbReference type="Proteomes" id="UP000324222">
    <property type="component" value="Unassembled WGS sequence"/>
</dbReference>
<protein>
    <submittedName>
        <fullName evidence="1">Uncharacterized protein</fullName>
    </submittedName>
</protein>
<accession>A0A5B7DVF3</accession>
<dbReference type="EMBL" id="VSRR010001444">
    <property type="protein sequence ID" value="MPC25305.1"/>
    <property type="molecule type" value="Genomic_DNA"/>
</dbReference>
<organism evidence="1 2">
    <name type="scientific">Portunus trituberculatus</name>
    <name type="common">Swimming crab</name>
    <name type="synonym">Neptunus trituberculatus</name>
    <dbReference type="NCBI Taxonomy" id="210409"/>
    <lineage>
        <taxon>Eukaryota</taxon>
        <taxon>Metazoa</taxon>
        <taxon>Ecdysozoa</taxon>
        <taxon>Arthropoda</taxon>
        <taxon>Crustacea</taxon>
        <taxon>Multicrustacea</taxon>
        <taxon>Malacostraca</taxon>
        <taxon>Eumalacostraca</taxon>
        <taxon>Eucarida</taxon>
        <taxon>Decapoda</taxon>
        <taxon>Pleocyemata</taxon>
        <taxon>Brachyura</taxon>
        <taxon>Eubrachyura</taxon>
        <taxon>Portunoidea</taxon>
        <taxon>Portunidae</taxon>
        <taxon>Portuninae</taxon>
        <taxon>Portunus</taxon>
    </lineage>
</organism>
<dbReference type="AlphaFoldDB" id="A0A5B7DVF3"/>
<gene>
    <name evidence="1" type="ORF">E2C01_018411</name>
</gene>
<comment type="caution">
    <text evidence="1">The sequence shown here is derived from an EMBL/GenBank/DDBJ whole genome shotgun (WGS) entry which is preliminary data.</text>
</comment>
<evidence type="ECO:0000313" key="1">
    <source>
        <dbReference type="EMBL" id="MPC25305.1"/>
    </source>
</evidence>